<reference evidence="2" key="1">
    <citation type="submission" date="2023-03" db="EMBL/GenBank/DDBJ databases">
        <title>Massive genome expansion in bonnet fungi (Mycena s.s.) driven by repeated elements and novel gene families across ecological guilds.</title>
        <authorList>
            <consortium name="Lawrence Berkeley National Laboratory"/>
            <person name="Harder C.B."/>
            <person name="Miyauchi S."/>
            <person name="Viragh M."/>
            <person name="Kuo A."/>
            <person name="Thoen E."/>
            <person name="Andreopoulos B."/>
            <person name="Lu D."/>
            <person name="Skrede I."/>
            <person name="Drula E."/>
            <person name="Henrissat B."/>
            <person name="Morin E."/>
            <person name="Kohler A."/>
            <person name="Barry K."/>
            <person name="LaButti K."/>
            <person name="Morin E."/>
            <person name="Salamov A."/>
            <person name="Lipzen A."/>
            <person name="Mereny Z."/>
            <person name="Hegedus B."/>
            <person name="Baldrian P."/>
            <person name="Stursova M."/>
            <person name="Weitz H."/>
            <person name="Taylor A."/>
            <person name="Grigoriev I.V."/>
            <person name="Nagy L.G."/>
            <person name="Martin F."/>
            <person name="Kauserud H."/>
        </authorList>
    </citation>
    <scope>NUCLEOTIDE SEQUENCE</scope>
    <source>
        <strain evidence="2">CBHHK002</strain>
    </source>
</reference>
<feature type="region of interest" description="Disordered" evidence="1">
    <location>
        <begin position="1"/>
        <end position="31"/>
    </location>
</feature>
<protein>
    <submittedName>
        <fullName evidence="2">Uncharacterized protein</fullName>
    </submittedName>
</protein>
<organism evidence="2 3">
    <name type="scientific">Mycena albidolilacea</name>
    <dbReference type="NCBI Taxonomy" id="1033008"/>
    <lineage>
        <taxon>Eukaryota</taxon>
        <taxon>Fungi</taxon>
        <taxon>Dikarya</taxon>
        <taxon>Basidiomycota</taxon>
        <taxon>Agaricomycotina</taxon>
        <taxon>Agaricomycetes</taxon>
        <taxon>Agaricomycetidae</taxon>
        <taxon>Agaricales</taxon>
        <taxon>Marasmiineae</taxon>
        <taxon>Mycenaceae</taxon>
        <taxon>Mycena</taxon>
    </lineage>
</organism>
<keyword evidence="3" id="KW-1185">Reference proteome</keyword>
<gene>
    <name evidence="2" type="ORF">DFH08DRAFT_887421</name>
</gene>
<name>A0AAD7EIE4_9AGAR</name>
<dbReference type="Proteomes" id="UP001218218">
    <property type="component" value="Unassembled WGS sequence"/>
</dbReference>
<proteinExistence type="predicted"/>
<dbReference type="EMBL" id="JARIHO010000046">
    <property type="protein sequence ID" value="KAJ7323567.1"/>
    <property type="molecule type" value="Genomic_DNA"/>
</dbReference>
<evidence type="ECO:0000313" key="3">
    <source>
        <dbReference type="Proteomes" id="UP001218218"/>
    </source>
</evidence>
<accession>A0AAD7EIE4</accession>
<sequence>GCLSGSSLVLPPPAPPVDNSPPLEPETQEDSEPPKLLQVFLFPLPFMHSPVPPALLSSLCPHPTLSRPHGCLCPHRHLNLYLVVYAIDMGGSTAKFSERWKLPEQEKLPLALSGTGGIFSLWLHSRLIRSTEKASALQLLVEGVHQRISTVMGLSAAIWIGA</sequence>
<evidence type="ECO:0000313" key="2">
    <source>
        <dbReference type="EMBL" id="KAJ7323567.1"/>
    </source>
</evidence>
<feature type="compositionally biased region" description="Pro residues" evidence="1">
    <location>
        <begin position="10"/>
        <end position="24"/>
    </location>
</feature>
<feature type="non-terminal residue" evidence="2">
    <location>
        <position position="162"/>
    </location>
</feature>
<comment type="caution">
    <text evidence="2">The sequence shown here is derived from an EMBL/GenBank/DDBJ whole genome shotgun (WGS) entry which is preliminary data.</text>
</comment>
<dbReference type="AlphaFoldDB" id="A0AAD7EIE4"/>
<evidence type="ECO:0000256" key="1">
    <source>
        <dbReference type="SAM" id="MobiDB-lite"/>
    </source>
</evidence>